<sequence>MIFTPHLPLSPTFRTSHHHPHRSIPKPPNPQLPKNHHLSQPHSLDSTSPPPDLAPEFPSTPKPKPTPNSTPKSPTFRSTKSPTFGSAKNCQKSHLWESNKTDLAHVLERSWKGRDGPTNNRSVQRRYRD</sequence>
<dbReference type="Proteomes" id="UP000822688">
    <property type="component" value="Chromosome 3"/>
</dbReference>
<feature type="compositionally biased region" description="Basic and acidic residues" evidence="1">
    <location>
        <begin position="94"/>
        <end position="115"/>
    </location>
</feature>
<feature type="compositionally biased region" description="Basic residues" evidence="1">
    <location>
        <begin position="15"/>
        <end position="24"/>
    </location>
</feature>
<evidence type="ECO:0000313" key="2">
    <source>
        <dbReference type="EMBL" id="KAG0583973.1"/>
    </source>
</evidence>
<keyword evidence="3" id="KW-1185">Reference proteome</keyword>
<accession>A0A8T0INF5</accession>
<organism evidence="2 3">
    <name type="scientific">Ceratodon purpureus</name>
    <name type="common">Fire moss</name>
    <name type="synonym">Dicranum purpureum</name>
    <dbReference type="NCBI Taxonomy" id="3225"/>
    <lineage>
        <taxon>Eukaryota</taxon>
        <taxon>Viridiplantae</taxon>
        <taxon>Streptophyta</taxon>
        <taxon>Embryophyta</taxon>
        <taxon>Bryophyta</taxon>
        <taxon>Bryophytina</taxon>
        <taxon>Bryopsida</taxon>
        <taxon>Dicranidae</taxon>
        <taxon>Pseudoditrichales</taxon>
        <taxon>Ditrichaceae</taxon>
        <taxon>Ceratodon</taxon>
    </lineage>
</organism>
<protein>
    <submittedName>
        <fullName evidence="2">Uncharacterized protein</fullName>
    </submittedName>
</protein>
<proteinExistence type="predicted"/>
<reference evidence="2" key="1">
    <citation type="submission" date="2020-06" db="EMBL/GenBank/DDBJ databases">
        <title>WGS assembly of Ceratodon purpureus strain R40.</title>
        <authorList>
            <person name="Carey S.B."/>
            <person name="Jenkins J."/>
            <person name="Shu S."/>
            <person name="Lovell J.T."/>
            <person name="Sreedasyam A."/>
            <person name="Maumus F."/>
            <person name="Tiley G.P."/>
            <person name="Fernandez-Pozo N."/>
            <person name="Barry K."/>
            <person name="Chen C."/>
            <person name="Wang M."/>
            <person name="Lipzen A."/>
            <person name="Daum C."/>
            <person name="Saski C.A."/>
            <person name="Payton A.C."/>
            <person name="Mcbreen J.C."/>
            <person name="Conrad R.E."/>
            <person name="Kollar L.M."/>
            <person name="Olsson S."/>
            <person name="Huttunen S."/>
            <person name="Landis J.B."/>
            <person name="Wickett N.J."/>
            <person name="Johnson M.G."/>
            <person name="Rensing S.A."/>
            <person name="Grimwood J."/>
            <person name="Schmutz J."/>
            <person name="Mcdaniel S.F."/>
        </authorList>
    </citation>
    <scope>NUCLEOTIDE SEQUENCE</scope>
    <source>
        <strain evidence="2">R40</strain>
    </source>
</reference>
<evidence type="ECO:0000256" key="1">
    <source>
        <dbReference type="SAM" id="MobiDB-lite"/>
    </source>
</evidence>
<name>A0A8T0INF5_CERPU</name>
<gene>
    <name evidence="2" type="ORF">KC19_3G176300</name>
</gene>
<dbReference type="EMBL" id="CM026423">
    <property type="protein sequence ID" value="KAG0583973.1"/>
    <property type="molecule type" value="Genomic_DNA"/>
</dbReference>
<evidence type="ECO:0000313" key="3">
    <source>
        <dbReference type="Proteomes" id="UP000822688"/>
    </source>
</evidence>
<dbReference type="AlphaFoldDB" id="A0A8T0INF5"/>
<feature type="compositionally biased region" description="Pro residues" evidence="1">
    <location>
        <begin position="48"/>
        <end position="68"/>
    </location>
</feature>
<comment type="caution">
    <text evidence="2">The sequence shown here is derived from an EMBL/GenBank/DDBJ whole genome shotgun (WGS) entry which is preliminary data.</text>
</comment>
<feature type="region of interest" description="Disordered" evidence="1">
    <location>
        <begin position="1"/>
        <end position="129"/>
    </location>
</feature>
<feature type="compositionally biased region" description="Polar residues" evidence="1">
    <location>
        <begin position="76"/>
        <end position="93"/>
    </location>
</feature>